<accession>A0A409XNJ1</accession>
<dbReference type="InParanoid" id="A0A409XNJ1"/>
<name>A0A409XNJ1_PSICY</name>
<dbReference type="Proteomes" id="UP000283269">
    <property type="component" value="Unassembled WGS sequence"/>
</dbReference>
<organism evidence="1 2">
    <name type="scientific">Psilocybe cyanescens</name>
    <dbReference type="NCBI Taxonomy" id="93625"/>
    <lineage>
        <taxon>Eukaryota</taxon>
        <taxon>Fungi</taxon>
        <taxon>Dikarya</taxon>
        <taxon>Basidiomycota</taxon>
        <taxon>Agaricomycotina</taxon>
        <taxon>Agaricomycetes</taxon>
        <taxon>Agaricomycetidae</taxon>
        <taxon>Agaricales</taxon>
        <taxon>Agaricineae</taxon>
        <taxon>Strophariaceae</taxon>
        <taxon>Psilocybe</taxon>
    </lineage>
</organism>
<reference evidence="1 2" key="1">
    <citation type="journal article" date="2018" name="Evol. Lett.">
        <title>Horizontal gene cluster transfer increased hallucinogenic mushroom diversity.</title>
        <authorList>
            <person name="Reynolds H.T."/>
            <person name="Vijayakumar V."/>
            <person name="Gluck-Thaler E."/>
            <person name="Korotkin H.B."/>
            <person name="Matheny P.B."/>
            <person name="Slot J.C."/>
        </authorList>
    </citation>
    <scope>NUCLEOTIDE SEQUENCE [LARGE SCALE GENOMIC DNA]</scope>
    <source>
        <strain evidence="1 2">2631</strain>
    </source>
</reference>
<keyword evidence="2" id="KW-1185">Reference proteome</keyword>
<proteinExistence type="predicted"/>
<sequence length="79" mass="9042">MDFDGSPSEKLMMKEIAIKHSDAEFRKPKCRGKGAEDSEWMLRFKSSAFVVQLTRMYISIARPPRGFELGNDSRVLSET</sequence>
<gene>
    <name evidence="1" type="ORF">CVT25_008939</name>
</gene>
<comment type="caution">
    <text evidence="1">The sequence shown here is derived from an EMBL/GenBank/DDBJ whole genome shotgun (WGS) entry which is preliminary data.</text>
</comment>
<dbReference type="EMBL" id="NHYD01001073">
    <property type="protein sequence ID" value="PPQ92256.1"/>
    <property type="molecule type" value="Genomic_DNA"/>
</dbReference>
<evidence type="ECO:0000313" key="2">
    <source>
        <dbReference type="Proteomes" id="UP000283269"/>
    </source>
</evidence>
<protein>
    <submittedName>
        <fullName evidence="1">Uncharacterized protein</fullName>
    </submittedName>
</protein>
<dbReference type="AlphaFoldDB" id="A0A409XNJ1"/>
<evidence type="ECO:0000313" key="1">
    <source>
        <dbReference type="EMBL" id="PPQ92256.1"/>
    </source>
</evidence>